<evidence type="ECO:0000256" key="3">
    <source>
        <dbReference type="PROSITE-ProRule" id="PRU00742"/>
    </source>
</evidence>
<dbReference type="SUPFAM" id="SSF52768">
    <property type="entry name" value="Arginase/deacetylase"/>
    <property type="match status" value="1"/>
</dbReference>
<keyword evidence="2 4" id="KW-0378">Hydrolase</keyword>
<proteinExistence type="inferred from homology"/>
<dbReference type="GO" id="GO:0008783">
    <property type="term" value="F:agmatinase activity"/>
    <property type="evidence" value="ECO:0007669"/>
    <property type="project" value="UniProtKB-EC"/>
</dbReference>
<gene>
    <name evidence="4" type="ORF">JOD17_003913</name>
</gene>
<dbReference type="RefSeq" id="WP_204699554.1">
    <property type="nucleotide sequence ID" value="NZ_JAFBEC010000017.1"/>
</dbReference>
<accession>A0ABS2PHN0</accession>
<dbReference type="PANTHER" id="PTHR11358:SF26">
    <property type="entry name" value="GUANIDINO ACID HYDROLASE, MITOCHONDRIAL"/>
    <property type="match status" value="1"/>
</dbReference>
<evidence type="ECO:0000256" key="2">
    <source>
        <dbReference type="ARBA" id="ARBA00022801"/>
    </source>
</evidence>
<dbReference type="Gene3D" id="3.40.800.10">
    <property type="entry name" value="Ureohydrolase domain"/>
    <property type="match status" value="1"/>
</dbReference>
<dbReference type="PROSITE" id="PS51409">
    <property type="entry name" value="ARGINASE_2"/>
    <property type="match status" value="1"/>
</dbReference>
<evidence type="ECO:0000313" key="5">
    <source>
        <dbReference type="Proteomes" id="UP000741863"/>
    </source>
</evidence>
<name>A0ABS2PHN0_9BACL</name>
<dbReference type="Pfam" id="PF00491">
    <property type="entry name" value="Arginase"/>
    <property type="match status" value="1"/>
</dbReference>
<sequence>MSEYVYGNTPTFLGAKWAVDKDERGADVVIYGVPWEGGVTWGDYTGVELGPKSMRIASARYSGYLPELDHIDVFESLSLADMGDVDIIPAEVENTMHRISSFSKDVWNKNIFPVALGGDHSITYPIVKGWSESNPGKKLGIIHLDAHYDNMNDYNGDLYARNTPFARLYEMDAVVNSSLVHAGIHGPRNKPESGKFARNAGAITRTVNEFKETNDLRALARDLYKQASKDVDAVYLSICSDVLDHAYNPGGPVDTNGLTSYELLTVIHELGKQGLCGMDFVEVYPQQDPTDFSSHLASTVILYVLAGHAERI</sequence>
<dbReference type="PIRSF" id="PIRSF036979">
    <property type="entry name" value="Arginase"/>
    <property type="match status" value="1"/>
</dbReference>
<reference evidence="4 5" key="1">
    <citation type="submission" date="2021-01" db="EMBL/GenBank/DDBJ databases">
        <title>Genomic Encyclopedia of Type Strains, Phase IV (KMG-IV): sequencing the most valuable type-strain genomes for metagenomic binning, comparative biology and taxonomic classification.</title>
        <authorList>
            <person name="Goeker M."/>
        </authorList>
    </citation>
    <scope>NUCLEOTIDE SEQUENCE [LARGE SCALE GENOMIC DNA]</scope>
    <source>
        <strain evidence="4 5">DSM 25540</strain>
    </source>
</reference>
<protein>
    <submittedName>
        <fullName evidence="4">Agmatinase</fullName>
        <ecNumber evidence="4">3.5.3.11</ecNumber>
    </submittedName>
</protein>
<keyword evidence="5" id="KW-1185">Reference proteome</keyword>
<dbReference type="InterPro" id="IPR023696">
    <property type="entry name" value="Ureohydrolase_dom_sf"/>
</dbReference>
<keyword evidence="1" id="KW-0479">Metal-binding</keyword>
<evidence type="ECO:0000313" key="4">
    <source>
        <dbReference type="EMBL" id="MBM7634787.1"/>
    </source>
</evidence>
<dbReference type="PANTHER" id="PTHR11358">
    <property type="entry name" value="ARGINASE/AGMATINASE"/>
    <property type="match status" value="1"/>
</dbReference>
<dbReference type="EMBL" id="JAFBEC010000017">
    <property type="protein sequence ID" value="MBM7634787.1"/>
    <property type="molecule type" value="Genomic_DNA"/>
</dbReference>
<comment type="similarity">
    <text evidence="3">Belongs to the arginase family.</text>
</comment>
<dbReference type="CDD" id="cd09990">
    <property type="entry name" value="Agmatinase-like"/>
    <property type="match status" value="1"/>
</dbReference>
<dbReference type="InterPro" id="IPR006035">
    <property type="entry name" value="Ureohydrolase"/>
</dbReference>
<dbReference type="Proteomes" id="UP000741863">
    <property type="component" value="Unassembled WGS sequence"/>
</dbReference>
<evidence type="ECO:0000256" key="1">
    <source>
        <dbReference type="ARBA" id="ARBA00022723"/>
    </source>
</evidence>
<organism evidence="4 5">
    <name type="scientific">Geomicrobium sediminis</name>
    <dbReference type="NCBI Taxonomy" id="1347788"/>
    <lineage>
        <taxon>Bacteria</taxon>
        <taxon>Bacillati</taxon>
        <taxon>Bacillota</taxon>
        <taxon>Bacilli</taxon>
        <taxon>Bacillales</taxon>
        <taxon>Geomicrobium</taxon>
    </lineage>
</organism>
<dbReference type="EC" id="3.5.3.11" evidence="4"/>
<comment type="caution">
    <text evidence="4">The sequence shown here is derived from an EMBL/GenBank/DDBJ whole genome shotgun (WGS) entry which is preliminary data.</text>
</comment>